<keyword evidence="8" id="KW-0413">Isomerase</keyword>
<dbReference type="EMBL" id="MF101445">
    <property type="protein sequence ID" value="ARW67114.1"/>
    <property type="molecule type" value="Genomic_DNA"/>
</dbReference>
<dbReference type="InterPro" id="IPR027417">
    <property type="entry name" value="P-loop_NTPase"/>
</dbReference>
<keyword evidence="12" id="KW-0934">Plastid</keyword>
<dbReference type="GO" id="GO:0006260">
    <property type="term" value="P:DNA replication"/>
    <property type="evidence" value="ECO:0007669"/>
    <property type="project" value="UniProtKB-KW"/>
</dbReference>
<keyword evidence="7" id="KW-0238">DNA-binding</keyword>
<dbReference type="InterPro" id="IPR007693">
    <property type="entry name" value="DNA_helicase_DnaB-like_N"/>
</dbReference>
<keyword evidence="5 12" id="KW-0347">Helicase</keyword>
<evidence type="ECO:0000313" key="12">
    <source>
        <dbReference type="EMBL" id="ARW67114.1"/>
    </source>
</evidence>
<geneLocation type="chloroplast" evidence="12"/>
<dbReference type="SUPFAM" id="SSF52540">
    <property type="entry name" value="P-loop containing nucleoside triphosphate hydrolases"/>
    <property type="match status" value="1"/>
</dbReference>
<comment type="similarity">
    <text evidence="1">Belongs to the helicase family. DnaB subfamily.</text>
</comment>
<dbReference type="InterPro" id="IPR016136">
    <property type="entry name" value="DNA_helicase_N/primase_C"/>
</dbReference>
<dbReference type="Pfam" id="PF00772">
    <property type="entry name" value="DnaB"/>
    <property type="match status" value="1"/>
</dbReference>
<evidence type="ECO:0000256" key="3">
    <source>
        <dbReference type="ARBA" id="ARBA00022741"/>
    </source>
</evidence>
<dbReference type="Gene3D" id="3.40.50.300">
    <property type="entry name" value="P-loop containing nucleotide triphosphate hydrolases"/>
    <property type="match status" value="2"/>
</dbReference>
<organism evidence="12">
    <name type="scientific">Sonderella linearis</name>
    <dbReference type="NCBI Taxonomy" id="110477"/>
    <lineage>
        <taxon>Eukaryota</taxon>
        <taxon>Rhodophyta</taxon>
        <taxon>Florideophyceae</taxon>
        <taxon>Rhodymeniophycidae</taxon>
        <taxon>Ceramiales</taxon>
        <taxon>Rhodomelaceae</taxon>
        <taxon>Sonderella</taxon>
    </lineage>
</organism>
<feature type="domain" description="SF4 helicase" evidence="11">
    <location>
        <begin position="187"/>
        <end position="393"/>
    </location>
</feature>
<dbReference type="EC" id="5.6.2.3" evidence="9"/>
<dbReference type="Gene3D" id="1.10.860.10">
    <property type="entry name" value="DNAb Helicase, Chain A"/>
    <property type="match status" value="1"/>
</dbReference>
<evidence type="ECO:0000256" key="9">
    <source>
        <dbReference type="ARBA" id="ARBA00044969"/>
    </source>
</evidence>
<dbReference type="GO" id="GO:0003677">
    <property type="term" value="F:DNA binding"/>
    <property type="evidence" value="ECO:0007669"/>
    <property type="project" value="UniProtKB-KW"/>
</dbReference>
<evidence type="ECO:0000256" key="5">
    <source>
        <dbReference type="ARBA" id="ARBA00022806"/>
    </source>
</evidence>
<evidence type="ECO:0000256" key="8">
    <source>
        <dbReference type="ARBA" id="ARBA00023235"/>
    </source>
</evidence>
<evidence type="ECO:0000256" key="2">
    <source>
        <dbReference type="ARBA" id="ARBA00022705"/>
    </source>
</evidence>
<keyword evidence="3" id="KW-0547">Nucleotide-binding</keyword>
<evidence type="ECO:0000256" key="6">
    <source>
        <dbReference type="ARBA" id="ARBA00022840"/>
    </source>
</evidence>
<dbReference type="GO" id="GO:0005524">
    <property type="term" value="F:ATP binding"/>
    <property type="evidence" value="ECO:0007669"/>
    <property type="project" value="UniProtKB-KW"/>
</dbReference>
<protein>
    <recommendedName>
        <fullName evidence="9">DNA 5'-3' helicase</fullName>
        <ecNumber evidence="9">5.6.2.3</ecNumber>
    </recommendedName>
</protein>
<dbReference type="InterPro" id="IPR036185">
    <property type="entry name" value="DNA_heli_DnaB-like_N_sf"/>
</dbReference>
<proteinExistence type="inferred from homology"/>
<evidence type="ECO:0000256" key="1">
    <source>
        <dbReference type="ARBA" id="ARBA00008428"/>
    </source>
</evidence>
<keyword evidence="12" id="KW-0150">Chloroplast</keyword>
<feature type="domain" description="SF4 helicase" evidence="11">
    <location>
        <begin position="542"/>
        <end position="604"/>
    </location>
</feature>
<dbReference type="PANTHER" id="PTHR30153">
    <property type="entry name" value="REPLICATIVE DNA HELICASE DNAB"/>
    <property type="match status" value="1"/>
</dbReference>
<evidence type="ECO:0000259" key="11">
    <source>
        <dbReference type="PROSITE" id="PS51199"/>
    </source>
</evidence>
<dbReference type="GO" id="GO:0016787">
    <property type="term" value="F:hydrolase activity"/>
    <property type="evidence" value="ECO:0007669"/>
    <property type="project" value="UniProtKB-KW"/>
</dbReference>
<dbReference type="PROSITE" id="PS51199">
    <property type="entry name" value="SF4_HELICASE"/>
    <property type="match status" value="2"/>
</dbReference>
<sequence>MNILYKKTFLPNNYIAEEILLGIILIYPNIFSHVMSNIQKEYFFLESNYILYINLEELYQSNKLDIMNLLYKLEFQNILNTVGGLKRITNLMKQSQVFIFSTKLNFYLKEIIQIIKQYYIKRLIIQCGHNIIQLGYVNNINNNYLYNKAYHYLNTIKDKEDSNNKIVNFKDLIIKKLLNIKNNNLKEINQQKPLRSRFSDLDKIISGFTNGDLIIIAGRPSIGKTSFVISTAYQIFSYNKISILIFSLEMSSIQLLNKFMAIASNISIEKFIKNKIQHQEWTNIRQICNQLFKNNIYINDKQNVTINYIEDISKNLIKNTINIKLIIIDYLQLISLITDKKHNRSQELSYITRKLKLLAQFLELPVIVISQLNRNIESRNDKKPLLSDLKESGCIEQQINTKISISLHNDINLININNICNNLIQIKNTDNKITKFKKIFNLKIKQKIYIFQKYVFNCFISKKQFKILLTNNHKYLFQYKWQRTDKISKFITINYIKQSNKKIQIYNKYIYNITFIKYEKSYDLNTEQYFNLVCEDIIIHNSIEQDADMVMMLYQQSIKNENIIFKEEKIIDLIICKNRNGPVGSCQIKFINKTTKFKTISKYEKQQNNFI</sequence>
<reference evidence="12" key="1">
    <citation type="journal article" date="2017" name="J. Phycol.">
        <title>Analysis of chloroplast genomes and a supermatrix inform reclassification of the Rhodomelaceae (Rhodophyta).</title>
        <authorList>
            <person name="Diaz-Tapia P."/>
            <person name="Maggs C.A."/>
            <person name="West J.A."/>
            <person name="Verbruggen H."/>
        </authorList>
    </citation>
    <scope>NUCLEOTIDE SEQUENCE</scope>
    <source>
        <strain evidence="12">PD1151</strain>
    </source>
</reference>
<name>A0A1Z1MMX2_9FLOR</name>
<dbReference type="GeneID" id="33360369"/>
<keyword evidence="6" id="KW-0067">ATP-binding</keyword>
<dbReference type="RefSeq" id="YP_009397928.1">
    <property type="nucleotide sequence ID" value="NC_035289.1"/>
</dbReference>
<dbReference type="GO" id="GO:0005829">
    <property type="term" value="C:cytosol"/>
    <property type="evidence" value="ECO:0007669"/>
    <property type="project" value="TreeGrafter"/>
</dbReference>
<keyword evidence="4" id="KW-0378">Hydrolase</keyword>
<evidence type="ECO:0000256" key="10">
    <source>
        <dbReference type="ARBA" id="ARBA00048954"/>
    </source>
</evidence>
<comment type="catalytic activity">
    <reaction evidence="10">
        <text>ATP + H2O = ADP + phosphate + H(+)</text>
        <dbReference type="Rhea" id="RHEA:13065"/>
        <dbReference type="ChEBI" id="CHEBI:15377"/>
        <dbReference type="ChEBI" id="CHEBI:15378"/>
        <dbReference type="ChEBI" id="CHEBI:30616"/>
        <dbReference type="ChEBI" id="CHEBI:43474"/>
        <dbReference type="ChEBI" id="CHEBI:456216"/>
        <dbReference type="EC" id="5.6.2.3"/>
    </reaction>
</comment>
<dbReference type="AlphaFoldDB" id="A0A1Z1MMX2"/>
<evidence type="ECO:0000256" key="7">
    <source>
        <dbReference type="ARBA" id="ARBA00023125"/>
    </source>
</evidence>
<accession>A0A1Z1MMX2</accession>
<keyword evidence="2" id="KW-0235">DNA replication</keyword>
<dbReference type="Pfam" id="PF03796">
    <property type="entry name" value="DnaB_C"/>
    <property type="match status" value="2"/>
</dbReference>
<dbReference type="PANTHER" id="PTHR30153:SF2">
    <property type="entry name" value="REPLICATIVE DNA HELICASE"/>
    <property type="match status" value="1"/>
</dbReference>
<dbReference type="GO" id="GO:0043139">
    <property type="term" value="F:5'-3' DNA helicase activity"/>
    <property type="evidence" value="ECO:0007669"/>
    <property type="project" value="UniProtKB-EC"/>
</dbReference>
<dbReference type="SUPFAM" id="SSF48024">
    <property type="entry name" value="N-terminal domain of DnaB helicase"/>
    <property type="match status" value="1"/>
</dbReference>
<gene>
    <name evidence="12" type="primary">dnaB</name>
</gene>
<dbReference type="InterPro" id="IPR007694">
    <property type="entry name" value="DNA_helicase_DnaB-like_C"/>
</dbReference>
<evidence type="ECO:0000256" key="4">
    <source>
        <dbReference type="ARBA" id="ARBA00022801"/>
    </source>
</evidence>